<keyword evidence="5 6" id="KW-0472">Membrane</keyword>
<organism evidence="8">
    <name type="scientific">uncultured Aureispira sp</name>
    <dbReference type="NCBI Taxonomy" id="1331704"/>
    <lineage>
        <taxon>Bacteria</taxon>
        <taxon>Pseudomonadati</taxon>
        <taxon>Bacteroidota</taxon>
        <taxon>Saprospiria</taxon>
        <taxon>Saprospirales</taxon>
        <taxon>Saprospiraceae</taxon>
        <taxon>Aureispira</taxon>
        <taxon>environmental samples</taxon>
    </lineage>
</organism>
<accession>A0A6S6TV52</accession>
<keyword evidence="2 6" id="KW-1003">Cell membrane</keyword>
<evidence type="ECO:0000256" key="5">
    <source>
        <dbReference type="ARBA" id="ARBA00023136"/>
    </source>
</evidence>
<feature type="transmembrane region" description="Helical" evidence="6">
    <location>
        <begin position="167"/>
        <end position="187"/>
    </location>
</feature>
<keyword evidence="4 6" id="KW-1133">Transmembrane helix</keyword>
<dbReference type="PANTHER" id="PTHR12677:SF59">
    <property type="entry name" value="GOLGI APPARATUS MEMBRANE PROTEIN TVP38-RELATED"/>
    <property type="match status" value="1"/>
</dbReference>
<feature type="transmembrane region" description="Helical" evidence="6">
    <location>
        <begin position="53"/>
        <end position="83"/>
    </location>
</feature>
<feature type="domain" description="VTT" evidence="7">
    <location>
        <begin position="70"/>
        <end position="182"/>
    </location>
</feature>
<dbReference type="GO" id="GO:0005886">
    <property type="term" value="C:plasma membrane"/>
    <property type="evidence" value="ECO:0007669"/>
    <property type="project" value="UniProtKB-SubCell"/>
</dbReference>
<feature type="transmembrane region" description="Helical" evidence="6">
    <location>
        <begin position="12"/>
        <end position="33"/>
    </location>
</feature>
<proteinExistence type="inferred from homology"/>
<evidence type="ECO:0000313" key="8">
    <source>
        <dbReference type="EMBL" id="CAA6820048.1"/>
    </source>
</evidence>
<evidence type="ECO:0000256" key="3">
    <source>
        <dbReference type="ARBA" id="ARBA00022692"/>
    </source>
</evidence>
<dbReference type="PANTHER" id="PTHR12677">
    <property type="entry name" value="GOLGI APPARATUS MEMBRANE PROTEIN TVP38-RELATED"/>
    <property type="match status" value="1"/>
</dbReference>
<name>A0A6S6TV52_9BACT</name>
<sequence>MDQNEDQQKNVALRIGGLILFILTSILLVKYTVVGTWLSLEHLQGMVEQTGYWGVLIFIALFVASAVMNIPGTAFLLLAIMLFGYWQGAIFAYIGALLGAWMTFFLGRTMGGKALTEIKNPTVKKLLAQVEVKPIRTLIVLRILVQFSPFVGYTLALTNIKQRQYMIGNVIGILIPTIGLSLGMYFFEDSVRALFT</sequence>
<evidence type="ECO:0000256" key="4">
    <source>
        <dbReference type="ARBA" id="ARBA00022989"/>
    </source>
</evidence>
<gene>
    <name evidence="8" type="ORF">HELGO_WM44676</name>
</gene>
<feature type="transmembrane region" description="Helical" evidence="6">
    <location>
        <begin position="90"/>
        <end position="107"/>
    </location>
</feature>
<protein>
    <recommendedName>
        <fullName evidence="6">TVP38/TMEM64 family membrane protein</fullName>
    </recommendedName>
</protein>
<evidence type="ECO:0000259" key="7">
    <source>
        <dbReference type="Pfam" id="PF09335"/>
    </source>
</evidence>
<evidence type="ECO:0000256" key="2">
    <source>
        <dbReference type="ARBA" id="ARBA00022475"/>
    </source>
</evidence>
<reference evidence="8" key="1">
    <citation type="submission" date="2020-01" db="EMBL/GenBank/DDBJ databases">
        <authorList>
            <person name="Meier V. D."/>
            <person name="Meier V D."/>
        </authorList>
    </citation>
    <scope>NUCLEOTIDE SEQUENCE</scope>
    <source>
        <strain evidence="8">HLG_WM_MAG_10</strain>
    </source>
</reference>
<comment type="subcellular location">
    <subcellularLocation>
        <location evidence="1 6">Cell membrane</location>
        <topology evidence="1 6">Multi-pass membrane protein</topology>
    </subcellularLocation>
</comment>
<evidence type="ECO:0000256" key="1">
    <source>
        <dbReference type="ARBA" id="ARBA00004651"/>
    </source>
</evidence>
<dbReference type="EMBL" id="CACVAQ010000280">
    <property type="protein sequence ID" value="CAA6820048.1"/>
    <property type="molecule type" value="Genomic_DNA"/>
</dbReference>
<evidence type="ECO:0000256" key="6">
    <source>
        <dbReference type="RuleBase" id="RU366058"/>
    </source>
</evidence>
<comment type="similarity">
    <text evidence="6">Belongs to the TVP38/TMEM64 family.</text>
</comment>
<feature type="transmembrane region" description="Helical" evidence="6">
    <location>
        <begin position="135"/>
        <end position="155"/>
    </location>
</feature>
<keyword evidence="3 6" id="KW-0812">Transmembrane</keyword>
<dbReference type="Pfam" id="PF09335">
    <property type="entry name" value="VTT_dom"/>
    <property type="match status" value="1"/>
</dbReference>
<dbReference type="InterPro" id="IPR032816">
    <property type="entry name" value="VTT_dom"/>
</dbReference>
<dbReference type="InterPro" id="IPR015414">
    <property type="entry name" value="TMEM64"/>
</dbReference>
<dbReference type="AlphaFoldDB" id="A0A6S6TV52"/>